<evidence type="ECO:0000313" key="4">
    <source>
        <dbReference type="Proteomes" id="UP000198356"/>
    </source>
</evidence>
<gene>
    <name evidence="3" type="ORF">SAMN05421770_11165</name>
</gene>
<dbReference type="PANTHER" id="PTHR13847:SF289">
    <property type="entry name" value="GLYCINE OXIDASE"/>
    <property type="match status" value="1"/>
</dbReference>
<proteinExistence type="predicted"/>
<evidence type="ECO:0000256" key="1">
    <source>
        <dbReference type="ARBA" id="ARBA00023002"/>
    </source>
</evidence>
<dbReference type="AlphaFoldDB" id="A0A239MC01"/>
<dbReference type="SUPFAM" id="SSF54373">
    <property type="entry name" value="FAD-linked reductases, C-terminal domain"/>
    <property type="match status" value="1"/>
</dbReference>
<dbReference type="InterPro" id="IPR036188">
    <property type="entry name" value="FAD/NAD-bd_sf"/>
</dbReference>
<dbReference type="PANTHER" id="PTHR13847">
    <property type="entry name" value="SARCOSINE DEHYDROGENASE-RELATED"/>
    <property type="match status" value="1"/>
</dbReference>
<dbReference type="SUPFAM" id="SSF51905">
    <property type="entry name" value="FAD/NAD(P)-binding domain"/>
    <property type="match status" value="1"/>
</dbReference>
<protein>
    <submittedName>
        <fullName evidence="3">Glycine oxidase</fullName>
    </submittedName>
</protein>
<dbReference type="Pfam" id="PF01266">
    <property type="entry name" value="DAO"/>
    <property type="match status" value="1"/>
</dbReference>
<dbReference type="GO" id="GO:0016491">
    <property type="term" value="F:oxidoreductase activity"/>
    <property type="evidence" value="ECO:0007669"/>
    <property type="project" value="UniProtKB-KW"/>
</dbReference>
<dbReference type="RefSeq" id="WP_089410232.1">
    <property type="nucleotide sequence ID" value="NZ_FZOU01000011.1"/>
</dbReference>
<dbReference type="Gene3D" id="3.30.9.10">
    <property type="entry name" value="D-Amino Acid Oxidase, subunit A, domain 2"/>
    <property type="match status" value="1"/>
</dbReference>
<keyword evidence="4" id="KW-1185">Reference proteome</keyword>
<organism evidence="3 4">
    <name type="scientific">Granulicella rosea</name>
    <dbReference type="NCBI Taxonomy" id="474952"/>
    <lineage>
        <taxon>Bacteria</taxon>
        <taxon>Pseudomonadati</taxon>
        <taxon>Acidobacteriota</taxon>
        <taxon>Terriglobia</taxon>
        <taxon>Terriglobales</taxon>
        <taxon>Acidobacteriaceae</taxon>
        <taxon>Granulicella</taxon>
    </lineage>
</organism>
<name>A0A239MC01_9BACT</name>
<reference evidence="3 4" key="1">
    <citation type="submission" date="2017-06" db="EMBL/GenBank/DDBJ databases">
        <authorList>
            <person name="Kim H.J."/>
            <person name="Triplett B.A."/>
        </authorList>
    </citation>
    <scope>NUCLEOTIDE SEQUENCE [LARGE SCALE GENOMIC DNA]</scope>
    <source>
        <strain evidence="3 4">DSM 18704</strain>
    </source>
</reference>
<dbReference type="Proteomes" id="UP000198356">
    <property type="component" value="Unassembled WGS sequence"/>
</dbReference>
<dbReference type="PRINTS" id="PR00420">
    <property type="entry name" value="RNGMNOXGNASE"/>
</dbReference>
<evidence type="ECO:0000313" key="3">
    <source>
        <dbReference type="EMBL" id="SNT40111.1"/>
    </source>
</evidence>
<dbReference type="Gene3D" id="3.50.50.60">
    <property type="entry name" value="FAD/NAD(P)-binding domain"/>
    <property type="match status" value="1"/>
</dbReference>
<feature type="domain" description="FAD dependent oxidoreductase" evidence="2">
    <location>
        <begin position="5"/>
        <end position="327"/>
    </location>
</feature>
<dbReference type="GO" id="GO:0005737">
    <property type="term" value="C:cytoplasm"/>
    <property type="evidence" value="ECO:0007669"/>
    <property type="project" value="TreeGrafter"/>
</dbReference>
<dbReference type="OrthoDB" id="9794226at2"/>
<sequence length="345" mass="36493">MQHPDIVIAGAGIVGLSLALELQQRGLRVTVLDAGQALAQASTAAAGMLAVDDPHNPILLKPLSRLSASLYPAYLDRIAELSGQRVDFQTTSTLQAVPEEIDYFEPDAQLIRELVPQLVPGSHRFALLDERSVDPRQLAPALLAAVREAGVTLLEGTPLARIASTGDGVRVETGDGQSLHAGYLVDCMGAWTPAPVAPRKGQLFSVTLPPSLALETVVRTQDIYIVPRTQGANAGRAVIGATVEFAGFDKTVKPAAILALNARAVALLPQLAEAHLEEAWSGLRPATEDELPILGAIAAQPRYVLANGLYRNGILLAPGTARVIAQLLMQETPEVDLAAFSPARF</sequence>
<dbReference type="InterPro" id="IPR006076">
    <property type="entry name" value="FAD-dep_OxRdtase"/>
</dbReference>
<keyword evidence="1" id="KW-0560">Oxidoreductase</keyword>
<dbReference type="EMBL" id="FZOU01000011">
    <property type="protein sequence ID" value="SNT40111.1"/>
    <property type="molecule type" value="Genomic_DNA"/>
</dbReference>
<accession>A0A239MC01</accession>
<evidence type="ECO:0000259" key="2">
    <source>
        <dbReference type="Pfam" id="PF01266"/>
    </source>
</evidence>